<evidence type="ECO:0000256" key="1">
    <source>
        <dbReference type="SAM" id="MobiDB-lite"/>
    </source>
</evidence>
<dbReference type="EMBL" id="BGZK01000941">
    <property type="protein sequence ID" value="GBP65849.1"/>
    <property type="molecule type" value="Genomic_DNA"/>
</dbReference>
<feature type="region of interest" description="Disordered" evidence="1">
    <location>
        <begin position="1"/>
        <end position="111"/>
    </location>
</feature>
<sequence>MAHFDIGTSPLSEGSIPSGSKLGPFHARSAPPDRGSSRYIGTPAFRIRYRTVRRPDVRDRSRDAGLSIFGSAQQPRADRDDVRARRREQGFRSTNKRNGRSDNRRRPIKCA</sequence>
<reference evidence="2 3" key="1">
    <citation type="journal article" date="2019" name="Commun. Biol.">
        <title>The bagworm genome reveals a unique fibroin gene that provides high tensile strength.</title>
        <authorList>
            <person name="Kono N."/>
            <person name="Nakamura H."/>
            <person name="Ohtoshi R."/>
            <person name="Tomita M."/>
            <person name="Numata K."/>
            <person name="Arakawa K."/>
        </authorList>
    </citation>
    <scope>NUCLEOTIDE SEQUENCE [LARGE SCALE GENOMIC DNA]</scope>
</reference>
<feature type="compositionally biased region" description="Basic and acidic residues" evidence="1">
    <location>
        <begin position="53"/>
        <end position="63"/>
    </location>
</feature>
<dbReference type="AlphaFoldDB" id="A0A4C1XUH3"/>
<dbReference type="Proteomes" id="UP000299102">
    <property type="component" value="Unassembled WGS sequence"/>
</dbReference>
<gene>
    <name evidence="2" type="ORF">EVAR_85117_1</name>
</gene>
<name>A0A4C1XUH3_EUMVA</name>
<evidence type="ECO:0000313" key="2">
    <source>
        <dbReference type="EMBL" id="GBP65849.1"/>
    </source>
</evidence>
<proteinExistence type="predicted"/>
<evidence type="ECO:0000313" key="3">
    <source>
        <dbReference type="Proteomes" id="UP000299102"/>
    </source>
</evidence>
<feature type="compositionally biased region" description="Polar residues" evidence="1">
    <location>
        <begin position="9"/>
        <end position="18"/>
    </location>
</feature>
<organism evidence="2 3">
    <name type="scientific">Eumeta variegata</name>
    <name type="common">Bagworm moth</name>
    <name type="synonym">Eumeta japonica</name>
    <dbReference type="NCBI Taxonomy" id="151549"/>
    <lineage>
        <taxon>Eukaryota</taxon>
        <taxon>Metazoa</taxon>
        <taxon>Ecdysozoa</taxon>
        <taxon>Arthropoda</taxon>
        <taxon>Hexapoda</taxon>
        <taxon>Insecta</taxon>
        <taxon>Pterygota</taxon>
        <taxon>Neoptera</taxon>
        <taxon>Endopterygota</taxon>
        <taxon>Lepidoptera</taxon>
        <taxon>Glossata</taxon>
        <taxon>Ditrysia</taxon>
        <taxon>Tineoidea</taxon>
        <taxon>Psychidae</taxon>
        <taxon>Oiketicinae</taxon>
        <taxon>Eumeta</taxon>
    </lineage>
</organism>
<protein>
    <submittedName>
        <fullName evidence="2">Uncharacterized protein</fullName>
    </submittedName>
</protein>
<keyword evidence="3" id="KW-1185">Reference proteome</keyword>
<comment type="caution">
    <text evidence="2">The sequence shown here is derived from an EMBL/GenBank/DDBJ whole genome shotgun (WGS) entry which is preliminary data.</text>
</comment>
<feature type="compositionally biased region" description="Basic and acidic residues" evidence="1">
    <location>
        <begin position="76"/>
        <end position="90"/>
    </location>
</feature>
<accession>A0A4C1XUH3</accession>